<keyword evidence="1" id="KW-0812">Transmembrane</keyword>
<evidence type="ECO:0000313" key="2">
    <source>
        <dbReference type="EMBL" id="TEB08605.1"/>
    </source>
</evidence>
<keyword evidence="1" id="KW-1133">Transmembrane helix</keyword>
<keyword evidence="1" id="KW-0472">Membrane</keyword>
<organism evidence="2 3">
    <name type="scientific">Pelotomaculum schinkii</name>
    <dbReference type="NCBI Taxonomy" id="78350"/>
    <lineage>
        <taxon>Bacteria</taxon>
        <taxon>Bacillati</taxon>
        <taxon>Bacillota</taxon>
        <taxon>Clostridia</taxon>
        <taxon>Eubacteriales</taxon>
        <taxon>Desulfotomaculaceae</taxon>
        <taxon>Pelotomaculum</taxon>
    </lineage>
</organism>
<dbReference type="AlphaFoldDB" id="A0A4Y7RHX8"/>
<keyword evidence="3" id="KW-1185">Reference proteome</keyword>
<comment type="caution">
    <text evidence="2">The sequence shown here is derived from an EMBL/GenBank/DDBJ whole genome shotgun (WGS) entry which is preliminary data.</text>
</comment>
<evidence type="ECO:0008006" key="4">
    <source>
        <dbReference type="Google" id="ProtNLM"/>
    </source>
</evidence>
<reference evidence="2 3" key="1">
    <citation type="journal article" date="2018" name="Environ. Microbiol.">
        <title>Novel energy conservation strategies and behaviour of Pelotomaculum schinkii driving syntrophic propionate catabolism.</title>
        <authorList>
            <person name="Hidalgo-Ahumada C.A.P."/>
            <person name="Nobu M.K."/>
            <person name="Narihiro T."/>
            <person name="Tamaki H."/>
            <person name="Liu W.T."/>
            <person name="Kamagata Y."/>
            <person name="Stams A.J.M."/>
            <person name="Imachi H."/>
            <person name="Sousa D.Z."/>
        </authorList>
    </citation>
    <scope>NUCLEOTIDE SEQUENCE [LARGE SCALE GENOMIC DNA]</scope>
    <source>
        <strain evidence="2 3">HH</strain>
    </source>
</reference>
<feature type="transmembrane region" description="Helical" evidence="1">
    <location>
        <begin position="46"/>
        <end position="67"/>
    </location>
</feature>
<dbReference type="NCBIfam" id="NF033684">
    <property type="entry name" value="suffix_2_RND"/>
    <property type="match status" value="1"/>
</dbReference>
<dbReference type="InterPro" id="IPR047961">
    <property type="entry name" value="Transp_suffix-like"/>
</dbReference>
<proteinExistence type="predicted"/>
<gene>
    <name evidence="2" type="ORF">Psch_02171</name>
</gene>
<dbReference type="EMBL" id="QFGA01000001">
    <property type="protein sequence ID" value="TEB08605.1"/>
    <property type="molecule type" value="Genomic_DNA"/>
</dbReference>
<evidence type="ECO:0000256" key="1">
    <source>
        <dbReference type="SAM" id="Phobius"/>
    </source>
</evidence>
<dbReference type="Proteomes" id="UP000298324">
    <property type="component" value="Unassembled WGS sequence"/>
</dbReference>
<name>A0A4Y7RHX8_9FIRM</name>
<sequence>MPDQKHQEANKSLLKKIGIALVILSCVLYGGLFIVPFIPCSVATKAIISTSLVISGEASFWIGGIILGKELVSKFRYYFNPMNWFKKKGS</sequence>
<evidence type="ECO:0000313" key="3">
    <source>
        <dbReference type="Proteomes" id="UP000298324"/>
    </source>
</evidence>
<feature type="transmembrane region" description="Helical" evidence="1">
    <location>
        <begin position="12"/>
        <end position="34"/>
    </location>
</feature>
<accession>A0A4Y7RHX8</accession>
<dbReference type="RefSeq" id="WP_190240142.1">
    <property type="nucleotide sequence ID" value="NZ_QFGA01000001.1"/>
</dbReference>
<protein>
    <recommendedName>
        <fullName evidence="4">Transporter suffix domain-containing protein</fullName>
    </recommendedName>
</protein>